<feature type="compositionally biased region" description="Basic and acidic residues" evidence="1">
    <location>
        <begin position="448"/>
        <end position="458"/>
    </location>
</feature>
<feature type="compositionally biased region" description="Low complexity" evidence="1">
    <location>
        <begin position="459"/>
        <end position="477"/>
    </location>
</feature>
<dbReference type="AlphaFoldDB" id="A0A0U1DCJ5"/>
<keyword evidence="2" id="KW-0732">Signal</keyword>
<organism evidence="3 4">
    <name type="scientific">Mycolicibacterium conceptionense</name>
    <dbReference type="NCBI Taxonomy" id="451644"/>
    <lineage>
        <taxon>Bacteria</taxon>
        <taxon>Bacillati</taxon>
        <taxon>Actinomycetota</taxon>
        <taxon>Actinomycetes</taxon>
        <taxon>Mycobacteriales</taxon>
        <taxon>Mycobacteriaceae</taxon>
        <taxon>Mycolicibacterium</taxon>
    </lineage>
</organism>
<sequence length="477" mass="48244" precursor="true">MNLALRPYATAGIALVGASVIAATPVAAPPAAVHMPALPIQASVELSAFTNPLDTWASILTKAATNAEALGQTFANNPFPILRQIIANQTANTTKPIGSFNPDWQQVGAVVQQIFANRMANATQVGTILQSLVTATQYLLDPNNPYSSVTRLQTAFGYLAAGAVDDAITYAWLALINAPVSQLGFSALTLWDPLVASPAKDFGKLVAVLQLGDAATSTATNFGKFVTALPGLVVSPGQAFLNGIGSTFSTALADSAQGFVDAVKAGDAETAASIAVNFPAVMAGAVLNGYSSWGDSGMLGKYGPLSSFLRATETIARAIGKPKPTPPPALMPAEASTVPDASAASTVTLSTDPALTATKTEAIQTVDTVATESDSATKVAESAPAEPLVAAKPELAKGAAVPLVRESLVSVPGQTGVLGTTHKPDANAASAVGERISATAKKIGESVKKAFAKPEKKPASATSSDKGTGSSSSGGSK</sequence>
<gene>
    <name evidence="3" type="ORF">BN970_02171</name>
</gene>
<feature type="region of interest" description="Disordered" evidence="1">
    <location>
        <begin position="448"/>
        <end position="477"/>
    </location>
</feature>
<accession>A0A0U1DCJ5</accession>
<evidence type="ECO:0000256" key="2">
    <source>
        <dbReference type="SAM" id="SignalP"/>
    </source>
</evidence>
<evidence type="ECO:0000256" key="1">
    <source>
        <dbReference type="SAM" id="MobiDB-lite"/>
    </source>
</evidence>
<evidence type="ECO:0000313" key="3">
    <source>
        <dbReference type="EMBL" id="CQD10889.1"/>
    </source>
</evidence>
<reference evidence="3 4" key="1">
    <citation type="submission" date="2015-03" db="EMBL/GenBank/DDBJ databases">
        <authorList>
            <person name="Murphy D."/>
        </authorList>
    </citation>
    <scope>NUCLEOTIDE SEQUENCE [LARGE SCALE GENOMIC DNA]</scope>
    <source>
        <strain evidence="3 4">D16</strain>
    </source>
</reference>
<dbReference type="Proteomes" id="UP000182227">
    <property type="component" value="Unassembled WGS sequence"/>
</dbReference>
<evidence type="ECO:0000313" key="4">
    <source>
        <dbReference type="Proteomes" id="UP000182227"/>
    </source>
</evidence>
<feature type="signal peptide" evidence="2">
    <location>
        <begin position="1"/>
        <end position="22"/>
    </location>
</feature>
<name>A0A0U1DCJ5_9MYCO</name>
<protein>
    <recommendedName>
        <fullName evidence="5">PE-PGRS family protein</fullName>
    </recommendedName>
</protein>
<evidence type="ECO:0008006" key="5">
    <source>
        <dbReference type="Google" id="ProtNLM"/>
    </source>
</evidence>
<dbReference type="EMBL" id="CTEF01000001">
    <property type="protein sequence ID" value="CQD10889.1"/>
    <property type="molecule type" value="Genomic_DNA"/>
</dbReference>
<feature type="chain" id="PRO_5038653269" description="PE-PGRS family protein" evidence="2">
    <location>
        <begin position="23"/>
        <end position="477"/>
    </location>
</feature>
<proteinExistence type="predicted"/>